<evidence type="ECO:0000256" key="4">
    <source>
        <dbReference type="ARBA" id="ARBA00025715"/>
    </source>
</evidence>
<dbReference type="PANTHER" id="PTHR13675">
    <property type="entry name" value="LYR MOTIF-CONTAINING PROTEIN 2"/>
    <property type="match status" value="1"/>
</dbReference>
<keyword evidence="3" id="KW-0143">Chaperone</keyword>
<organism evidence="7 8">
    <name type="scientific">Gonapodya prolifera (strain JEL478)</name>
    <name type="common">Monoblepharis prolifera</name>
    <dbReference type="NCBI Taxonomy" id="1344416"/>
    <lineage>
        <taxon>Eukaryota</taxon>
        <taxon>Fungi</taxon>
        <taxon>Fungi incertae sedis</taxon>
        <taxon>Chytridiomycota</taxon>
        <taxon>Chytridiomycota incertae sedis</taxon>
        <taxon>Monoblepharidomycetes</taxon>
        <taxon>Monoblepharidales</taxon>
        <taxon>Gonapodyaceae</taxon>
        <taxon>Gonapodya</taxon>
    </lineage>
</organism>
<dbReference type="Pfam" id="PF05347">
    <property type="entry name" value="Complex1_LYR"/>
    <property type="match status" value="1"/>
</dbReference>
<accession>A0A139AYK1</accession>
<dbReference type="GO" id="GO:0034553">
    <property type="term" value="P:mitochondrial respiratory chain complex II assembly"/>
    <property type="evidence" value="ECO:0007669"/>
    <property type="project" value="InterPro"/>
</dbReference>
<evidence type="ECO:0000313" key="8">
    <source>
        <dbReference type="Proteomes" id="UP000070544"/>
    </source>
</evidence>
<keyword evidence="8" id="KW-1185">Reference proteome</keyword>
<evidence type="ECO:0000256" key="5">
    <source>
        <dbReference type="SAM" id="MobiDB-lite"/>
    </source>
</evidence>
<evidence type="ECO:0000256" key="2">
    <source>
        <dbReference type="ARBA" id="ARBA00023128"/>
    </source>
</evidence>
<feature type="domain" description="Complex 1 LYR protein" evidence="6">
    <location>
        <begin position="27"/>
        <end position="88"/>
    </location>
</feature>
<dbReference type="PANTHER" id="PTHR13675:SF1">
    <property type="entry name" value="SUCCINATE DEHYDROGENASE ASSEMBLY FACTOR 1, MITOCHONDRIAL"/>
    <property type="match status" value="1"/>
</dbReference>
<comment type="similarity">
    <text evidence="4">Belongs to the complex I LYR family. SDHAF1 subfamily.</text>
</comment>
<keyword evidence="2" id="KW-0496">Mitochondrion</keyword>
<evidence type="ECO:0000256" key="3">
    <source>
        <dbReference type="ARBA" id="ARBA00023186"/>
    </source>
</evidence>
<comment type="subcellular location">
    <subcellularLocation>
        <location evidence="1">Mitochondrion matrix</location>
    </subcellularLocation>
</comment>
<dbReference type="CDD" id="cd20268">
    <property type="entry name" value="Complex1_LYR_SDHAF1_LYRM8"/>
    <property type="match status" value="1"/>
</dbReference>
<proteinExistence type="inferred from homology"/>
<reference evidence="7 8" key="1">
    <citation type="journal article" date="2015" name="Genome Biol. Evol.">
        <title>Phylogenomic analyses indicate that early fungi evolved digesting cell walls of algal ancestors of land plants.</title>
        <authorList>
            <person name="Chang Y."/>
            <person name="Wang S."/>
            <person name="Sekimoto S."/>
            <person name="Aerts A.L."/>
            <person name="Choi C."/>
            <person name="Clum A."/>
            <person name="LaButti K.M."/>
            <person name="Lindquist E.A."/>
            <person name="Yee Ngan C."/>
            <person name="Ohm R.A."/>
            <person name="Salamov A.A."/>
            <person name="Grigoriev I.V."/>
            <person name="Spatafora J.W."/>
            <person name="Berbee M.L."/>
        </authorList>
    </citation>
    <scope>NUCLEOTIDE SEQUENCE [LARGE SCALE GENOMIC DNA]</scope>
    <source>
        <strain evidence="7 8">JEL478</strain>
    </source>
</reference>
<evidence type="ECO:0000256" key="1">
    <source>
        <dbReference type="ARBA" id="ARBA00004305"/>
    </source>
</evidence>
<dbReference type="OMA" id="YLRYFFK"/>
<dbReference type="OrthoDB" id="273010at2759"/>
<dbReference type="AlphaFoldDB" id="A0A139AYK1"/>
<protein>
    <recommendedName>
        <fullName evidence="6">Complex 1 LYR protein domain-containing protein</fullName>
    </recommendedName>
</protein>
<dbReference type="InterPro" id="IPR045295">
    <property type="entry name" value="Complex1_LYR_SDHAF1_LYRM8"/>
</dbReference>
<feature type="compositionally biased region" description="Low complexity" evidence="5">
    <location>
        <begin position="9"/>
        <end position="20"/>
    </location>
</feature>
<dbReference type="InterPro" id="IPR008011">
    <property type="entry name" value="Complex1_LYR_dom"/>
</dbReference>
<name>A0A139AYK1_GONPJ</name>
<dbReference type="STRING" id="1344416.A0A139AYK1"/>
<evidence type="ECO:0000259" key="6">
    <source>
        <dbReference type="Pfam" id="PF05347"/>
    </source>
</evidence>
<dbReference type="GO" id="GO:0005759">
    <property type="term" value="C:mitochondrial matrix"/>
    <property type="evidence" value="ECO:0007669"/>
    <property type="project" value="UniProtKB-SubCell"/>
</dbReference>
<sequence length="132" mass="14755">MSATTRTGSRIARASRSPRSVHTGLQREVISLYRSFLRMVRSKPEPARPQFFAHVSSLFRAPPASTTSPRDVVAIEVMLRQGKKRLEMLRNPSVESIGGVPSDGHSWYPGKKLLNLEDLSRPSQEERVVTGQ</sequence>
<dbReference type="Proteomes" id="UP000070544">
    <property type="component" value="Unassembled WGS sequence"/>
</dbReference>
<evidence type="ECO:0000313" key="7">
    <source>
        <dbReference type="EMBL" id="KXS21780.1"/>
    </source>
</evidence>
<gene>
    <name evidence="7" type="ORF">M427DRAFT_51160</name>
</gene>
<dbReference type="EMBL" id="KQ965732">
    <property type="protein sequence ID" value="KXS21780.1"/>
    <property type="molecule type" value="Genomic_DNA"/>
</dbReference>
<feature type="region of interest" description="Disordered" evidence="5">
    <location>
        <begin position="1"/>
        <end position="23"/>
    </location>
</feature>